<dbReference type="PANTHER" id="PTHR23407:SF1">
    <property type="entry name" value="5-FORMYLTETRAHYDROFOLATE CYCLO-LIGASE"/>
    <property type="match status" value="1"/>
</dbReference>
<evidence type="ECO:0000313" key="6">
    <source>
        <dbReference type="EMBL" id="SUB58294.1"/>
    </source>
</evidence>
<dbReference type="PANTHER" id="PTHR23407">
    <property type="entry name" value="ATPASE INHIBITOR/5-FORMYLTETRAHYDROFOLATE CYCLO-LIGASE"/>
    <property type="match status" value="1"/>
</dbReference>
<comment type="cofactor">
    <cofactor evidence="5">
        <name>Mg(2+)</name>
        <dbReference type="ChEBI" id="CHEBI:18420"/>
    </cofactor>
</comment>
<keyword evidence="2 4" id="KW-0547">Nucleotide-binding</keyword>
<dbReference type="Pfam" id="PF01812">
    <property type="entry name" value="5-FTHF_cyc-lig"/>
    <property type="match status" value="1"/>
</dbReference>
<dbReference type="InterPro" id="IPR002698">
    <property type="entry name" value="FTHF_cligase"/>
</dbReference>
<keyword evidence="3 4" id="KW-0067">ATP-binding</keyword>
<keyword evidence="5" id="KW-0460">Magnesium</keyword>
<dbReference type="GO" id="GO:0046872">
    <property type="term" value="F:metal ion binding"/>
    <property type="evidence" value="ECO:0007669"/>
    <property type="project" value="UniProtKB-KW"/>
</dbReference>
<keyword evidence="7" id="KW-1185">Reference proteome</keyword>
<feature type="binding site" evidence="4">
    <location>
        <begin position="9"/>
        <end position="13"/>
    </location>
    <ligand>
        <name>ATP</name>
        <dbReference type="ChEBI" id="CHEBI:30616"/>
    </ligand>
</feature>
<dbReference type="GO" id="GO:0030272">
    <property type="term" value="F:5-formyltetrahydrofolate cyclo-ligase activity"/>
    <property type="evidence" value="ECO:0007669"/>
    <property type="project" value="UniProtKB-EC"/>
</dbReference>
<reference evidence="6 7" key="1">
    <citation type="submission" date="2018-06" db="EMBL/GenBank/DDBJ databases">
        <authorList>
            <consortium name="Pathogen Informatics"/>
            <person name="Doyle S."/>
        </authorList>
    </citation>
    <scope>NUCLEOTIDE SEQUENCE [LARGE SCALE GENOMIC DNA]</scope>
    <source>
        <strain evidence="6 7">NCTC12872</strain>
    </source>
</reference>
<dbReference type="PIRSF" id="PIRSF006806">
    <property type="entry name" value="FTHF_cligase"/>
    <property type="match status" value="1"/>
</dbReference>
<keyword evidence="6" id="KW-0436">Ligase</keyword>
<evidence type="ECO:0000256" key="3">
    <source>
        <dbReference type="ARBA" id="ARBA00022840"/>
    </source>
</evidence>
<evidence type="ECO:0000256" key="1">
    <source>
        <dbReference type="ARBA" id="ARBA00010638"/>
    </source>
</evidence>
<dbReference type="Gene3D" id="3.40.50.10420">
    <property type="entry name" value="NagB/RpiA/CoA transferase-like"/>
    <property type="match status" value="1"/>
</dbReference>
<feature type="binding site" evidence="4">
    <location>
        <position position="55"/>
    </location>
    <ligand>
        <name>substrate</name>
    </ligand>
</feature>
<evidence type="ECO:0000313" key="7">
    <source>
        <dbReference type="Proteomes" id="UP000255417"/>
    </source>
</evidence>
<dbReference type="Proteomes" id="UP000255417">
    <property type="component" value="Unassembled WGS sequence"/>
</dbReference>
<dbReference type="AlphaFoldDB" id="A0A379C7N9"/>
<accession>A0A379C7N9</accession>
<gene>
    <name evidence="6" type="ORF">NCTC12872_00254</name>
</gene>
<name>A0A379C7N9_9PAST</name>
<protein>
    <recommendedName>
        <fullName evidence="5">5-formyltetrahydrofolate cyclo-ligase</fullName>
        <ecNumber evidence="5">6.3.3.2</ecNumber>
    </recommendedName>
</protein>
<comment type="catalytic activity">
    <reaction evidence="5">
        <text>(6S)-5-formyl-5,6,7,8-tetrahydrofolate + ATP = (6R)-5,10-methenyltetrahydrofolate + ADP + phosphate</text>
        <dbReference type="Rhea" id="RHEA:10488"/>
        <dbReference type="ChEBI" id="CHEBI:30616"/>
        <dbReference type="ChEBI" id="CHEBI:43474"/>
        <dbReference type="ChEBI" id="CHEBI:57455"/>
        <dbReference type="ChEBI" id="CHEBI:57457"/>
        <dbReference type="ChEBI" id="CHEBI:456216"/>
        <dbReference type="EC" id="6.3.3.2"/>
    </reaction>
</comment>
<dbReference type="GO" id="GO:0009396">
    <property type="term" value="P:folic acid-containing compound biosynthetic process"/>
    <property type="evidence" value="ECO:0007669"/>
    <property type="project" value="TreeGrafter"/>
</dbReference>
<evidence type="ECO:0000256" key="4">
    <source>
        <dbReference type="PIRSR" id="PIRSR006806-1"/>
    </source>
</evidence>
<dbReference type="NCBIfam" id="TIGR02727">
    <property type="entry name" value="MTHFS_bact"/>
    <property type="match status" value="1"/>
</dbReference>
<feature type="binding site" evidence="4">
    <location>
        <begin position="141"/>
        <end position="149"/>
    </location>
    <ligand>
        <name>ATP</name>
        <dbReference type="ChEBI" id="CHEBI:30616"/>
    </ligand>
</feature>
<feature type="binding site" evidence="4">
    <location>
        <position position="60"/>
    </location>
    <ligand>
        <name>substrate</name>
    </ligand>
</feature>
<organism evidence="6 7">
    <name type="scientific">Phocoenobacter uteri</name>
    <dbReference type="NCBI Taxonomy" id="146806"/>
    <lineage>
        <taxon>Bacteria</taxon>
        <taxon>Pseudomonadati</taxon>
        <taxon>Pseudomonadota</taxon>
        <taxon>Gammaproteobacteria</taxon>
        <taxon>Pasteurellales</taxon>
        <taxon>Pasteurellaceae</taxon>
        <taxon>Phocoenobacter</taxon>
    </lineage>
</organism>
<dbReference type="InterPro" id="IPR037171">
    <property type="entry name" value="NagB/RpiA_transferase-like"/>
</dbReference>
<dbReference type="EMBL" id="UGTA01000001">
    <property type="protein sequence ID" value="SUB58294.1"/>
    <property type="molecule type" value="Genomic_DNA"/>
</dbReference>
<keyword evidence="5" id="KW-0479">Metal-binding</keyword>
<dbReference type="GO" id="GO:0035999">
    <property type="term" value="P:tetrahydrofolate interconversion"/>
    <property type="evidence" value="ECO:0007669"/>
    <property type="project" value="TreeGrafter"/>
</dbReference>
<dbReference type="GO" id="GO:0005524">
    <property type="term" value="F:ATP binding"/>
    <property type="evidence" value="ECO:0007669"/>
    <property type="project" value="UniProtKB-KW"/>
</dbReference>
<dbReference type="SUPFAM" id="SSF100950">
    <property type="entry name" value="NagB/RpiA/CoA transferase-like"/>
    <property type="match status" value="1"/>
</dbReference>
<proteinExistence type="inferred from homology"/>
<evidence type="ECO:0000256" key="2">
    <source>
        <dbReference type="ARBA" id="ARBA00022741"/>
    </source>
</evidence>
<dbReference type="EC" id="6.3.3.2" evidence="5"/>
<comment type="similarity">
    <text evidence="1 5">Belongs to the 5-formyltetrahydrofolate cyclo-ligase family.</text>
</comment>
<dbReference type="InterPro" id="IPR024185">
    <property type="entry name" value="FTHF_cligase-like_sf"/>
</dbReference>
<sequence length="190" mass="21797">MQESIQSQRQQLRQIMRNKRLNLSEQEQIQASNSIIVPAMALIEKYKATNFAFYLPFNNEICPLPLINELSAQQKQIYLPVLHPFSKGNLLFIRYDNCKKSLKLNRFGILEPVLNVQKILPLNQLDIIFTPLVACDKSGNRLGMGGGFYDRTLAQTSSNLIKIGLGYKFQQVDKLPVEHWDMPLDYIILG</sequence>
<evidence type="ECO:0000256" key="5">
    <source>
        <dbReference type="RuleBase" id="RU361279"/>
    </source>
</evidence>